<evidence type="ECO:0000313" key="8">
    <source>
        <dbReference type="EMBL" id="CTQ71915.1"/>
    </source>
</evidence>
<dbReference type="Gene3D" id="3.50.50.60">
    <property type="entry name" value="FAD/NAD(P)-binding domain"/>
    <property type="match status" value="2"/>
</dbReference>
<comment type="similarity">
    <text evidence="2 5">Belongs to the carotenoid/retinoid oxidoreductase family.</text>
</comment>
<evidence type="ECO:0000256" key="6">
    <source>
        <dbReference type="SAM" id="MobiDB-lite"/>
    </source>
</evidence>
<feature type="region of interest" description="Disordered" evidence="6">
    <location>
        <begin position="502"/>
        <end position="531"/>
    </location>
</feature>
<dbReference type="NCBIfam" id="TIGR02734">
    <property type="entry name" value="crtI_fam"/>
    <property type="match status" value="1"/>
</dbReference>
<evidence type="ECO:0000259" key="7">
    <source>
        <dbReference type="Pfam" id="PF01593"/>
    </source>
</evidence>
<accession>A0A0M7A9U7</accession>
<dbReference type="STRING" id="388408.LAX5112_02971"/>
<dbReference type="SUPFAM" id="SSF51905">
    <property type="entry name" value="FAD/NAD(P)-binding domain"/>
    <property type="match status" value="1"/>
</dbReference>
<dbReference type="PANTHER" id="PTHR43734">
    <property type="entry name" value="PHYTOENE DESATURASE"/>
    <property type="match status" value="1"/>
</dbReference>
<dbReference type="PANTHER" id="PTHR43734:SF7">
    <property type="entry name" value="4,4'-DIAPONEUROSPORENE OXYGENASE"/>
    <property type="match status" value="1"/>
</dbReference>
<feature type="domain" description="Amine oxidase" evidence="7">
    <location>
        <begin position="17"/>
        <end position="499"/>
    </location>
</feature>
<evidence type="ECO:0000313" key="9">
    <source>
        <dbReference type="Proteomes" id="UP000053235"/>
    </source>
</evidence>
<dbReference type="AlphaFoldDB" id="A0A0M7A9U7"/>
<dbReference type="InterPro" id="IPR014105">
    <property type="entry name" value="Carotenoid/retinoid_OxRdtase"/>
</dbReference>
<dbReference type="InterPro" id="IPR002937">
    <property type="entry name" value="Amino_oxidase"/>
</dbReference>
<keyword evidence="9" id="KW-1185">Reference proteome</keyword>
<organism evidence="8 9">
    <name type="scientific">Roseibium alexandrii</name>
    <dbReference type="NCBI Taxonomy" id="388408"/>
    <lineage>
        <taxon>Bacteria</taxon>
        <taxon>Pseudomonadati</taxon>
        <taxon>Pseudomonadota</taxon>
        <taxon>Alphaproteobacteria</taxon>
        <taxon>Hyphomicrobiales</taxon>
        <taxon>Stappiaceae</taxon>
        <taxon>Roseibium</taxon>
    </lineage>
</organism>
<dbReference type="InterPro" id="IPR054841">
    <property type="entry name" value="carotdesatCrtD"/>
</dbReference>
<dbReference type="NCBIfam" id="NF045637">
    <property type="entry name" value="carotdesatCrtDProt"/>
    <property type="match status" value="1"/>
</dbReference>
<evidence type="ECO:0000256" key="4">
    <source>
        <dbReference type="ARBA" id="ARBA00023002"/>
    </source>
</evidence>
<dbReference type="Proteomes" id="UP000053235">
    <property type="component" value="Unassembled WGS sequence"/>
</dbReference>
<evidence type="ECO:0000256" key="3">
    <source>
        <dbReference type="ARBA" id="ARBA00022746"/>
    </source>
</evidence>
<dbReference type="InterPro" id="IPR036188">
    <property type="entry name" value="FAD/NAD-bd_sf"/>
</dbReference>
<reference evidence="9" key="1">
    <citation type="submission" date="2015-07" db="EMBL/GenBank/DDBJ databases">
        <authorList>
            <person name="Rodrigo-Torres Lidia"/>
            <person name="Arahal R.David."/>
        </authorList>
    </citation>
    <scope>NUCLEOTIDE SEQUENCE [LARGE SCALE GENOMIC DNA]</scope>
    <source>
        <strain evidence="9">CECT 5112</strain>
    </source>
</reference>
<sequence length="531" mass="56213">MASAITEQRVVVVGAGMGGLAAALRLSAAGRQVTVLEATTAPGGKMRHVSAGGRNFDAGPTVLTMKWAFDSLLEACGTTLDREIPMETAGVIARHYWEGGACLDLHANVADSVRAIRDFAGQREADGYQAFARDSRRVFELLKDTFIDATRPNPITLSRRVGLSKPGALFALKPFSSLWSVLGDYFSDERLRQLFGRYATYCGSSPYLAPATLMLVAHVEQEGVWIPEGGMHAVARKFADLAVSLGAEFRYGAKAAEIVSSPDGRSVSGVKLESGEFVPAGQVVFNGDAAALPKLLGHSNAKKLAGAKTARSQSALVVCGLAKPSGVPLAHHTVFFSENYRAEFDAVFDRGEAPKDPTVYVCAQDRTAAGQRNGGANPDTVERIYCLTNLPPDGDRHDYTEQELNQCLTAMDRRMAANGLVLRRDQTAQVVTAPDTFEQLFPATGGGLYGQPSHGWMASFQRQGARSSLKGLYLAGGSVHPGPGVPMALLSGKVAAETLLTDHPSTGRSHPVAIAGGISTRPATAGATPSR</sequence>
<protein>
    <submittedName>
        <fullName evidence="8">Diapolycopene oxygenase</fullName>
        <ecNumber evidence="8">1.14.99.44</ecNumber>
    </submittedName>
</protein>
<dbReference type="GO" id="GO:0016491">
    <property type="term" value="F:oxidoreductase activity"/>
    <property type="evidence" value="ECO:0007669"/>
    <property type="project" value="UniProtKB-KW"/>
</dbReference>
<dbReference type="RefSeq" id="WP_055672477.1">
    <property type="nucleotide sequence ID" value="NZ_CXWD01000011.1"/>
</dbReference>
<dbReference type="EC" id="1.14.99.44" evidence="8"/>
<evidence type="ECO:0000256" key="2">
    <source>
        <dbReference type="ARBA" id="ARBA00006046"/>
    </source>
</evidence>
<dbReference type="Pfam" id="PF01593">
    <property type="entry name" value="Amino_oxidase"/>
    <property type="match status" value="1"/>
</dbReference>
<name>A0A0M7A9U7_9HYPH</name>
<comment type="pathway">
    <text evidence="1 5">Carotenoid biosynthesis.</text>
</comment>
<gene>
    <name evidence="8" type="primary">crtP</name>
    <name evidence="8" type="ORF">LAX5112_02971</name>
</gene>
<evidence type="ECO:0000256" key="1">
    <source>
        <dbReference type="ARBA" id="ARBA00004829"/>
    </source>
</evidence>
<dbReference type="EMBL" id="CXWD01000011">
    <property type="protein sequence ID" value="CTQ71915.1"/>
    <property type="molecule type" value="Genomic_DNA"/>
</dbReference>
<proteinExistence type="inferred from homology"/>
<evidence type="ECO:0000256" key="5">
    <source>
        <dbReference type="RuleBase" id="RU362075"/>
    </source>
</evidence>
<keyword evidence="3 5" id="KW-0125">Carotenoid biosynthesis</keyword>
<keyword evidence="4 5" id="KW-0560">Oxidoreductase</keyword>
<dbReference type="GO" id="GO:0016117">
    <property type="term" value="P:carotenoid biosynthetic process"/>
    <property type="evidence" value="ECO:0007669"/>
    <property type="project" value="UniProtKB-KW"/>
</dbReference>